<keyword evidence="3" id="KW-1185">Reference proteome</keyword>
<name>A0A4U0FH35_9BACL</name>
<evidence type="ECO:0000256" key="1">
    <source>
        <dbReference type="SAM" id="Phobius"/>
    </source>
</evidence>
<sequence>MSWRYFISRNFLMSPSLLWLMMLIYIPGTVYGYYWYKDQLIATWQEHPHWQIVFVPDSPTASLWFALAVLWLWLSPDRPRGNWVAGVRGVIEALGVVTSVKYGIWATAIIFAGYAQGSSLDAASWMLIIGHSAMAVCALLYARFFRFGGMALLAAAAWTFLNDTVDYTFHVFPYLPYQLDDDLTAICIFTFLLTAFSVMAAGLARFLPRSSRYMTGKPSDNPV</sequence>
<organism evidence="2 3">
    <name type="scientific">Cohnella pontilimi</name>
    <dbReference type="NCBI Taxonomy" id="2564100"/>
    <lineage>
        <taxon>Bacteria</taxon>
        <taxon>Bacillati</taxon>
        <taxon>Bacillota</taxon>
        <taxon>Bacilli</taxon>
        <taxon>Bacillales</taxon>
        <taxon>Paenibacillaceae</taxon>
        <taxon>Cohnella</taxon>
    </lineage>
</organism>
<dbReference type="Proteomes" id="UP000309673">
    <property type="component" value="Unassembled WGS sequence"/>
</dbReference>
<dbReference type="AlphaFoldDB" id="A0A4U0FH35"/>
<accession>A0A4U0FH35</accession>
<proteinExistence type="predicted"/>
<dbReference type="RefSeq" id="WP_136776135.1">
    <property type="nucleotide sequence ID" value="NZ_SUPK01000001.1"/>
</dbReference>
<keyword evidence="1" id="KW-0472">Membrane</keyword>
<evidence type="ECO:0000313" key="3">
    <source>
        <dbReference type="Proteomes" id="UP000309673"/>
    </source>
</evidence>
<keyword evidence="1" id="KW-1133">Transmembrane helix</keyword>
<feature type="transmembrane region" description="Helical" evidence="1">
    <location>
        <begin position="183"/>
        <end position="207"/>
    </location>
</feature>
<evidence type="ECO:0000313" key="2">
    <source>
        <dbReference type="EMBL" id="TJY44326.1"/>
    </source>
</evidence>
<feature type="transmembrane region" description="Helical" evidence="1">
    <location>
        <begin position="54"/>
        <end position="74"/>
    </location>
</feature>
<feature type="transmembrane region" description="Helical" evidence="1">
    <location>
        <begin position="122"/>
        <end position="142"/>
    </location>
</feature>
<dbReference type="InterPro" id="IPR009845">
    <property type="entry name" value="DUF1405"/>
</dbReference>
<dbReference type="Pfam" id="PF07187">
    <property type="entry name" value="DUF1405"/>
    <property type="match status" value="1"/>
</dbReference>
<keyword evidence="1" id="KW-0812">Transmembrane</keyword>
<dbReference type="OrthoDB" id="152213at2"/>
<comment type="caution">
    <text evidence="2">The sequence shown here is derived from an EMBL/GenBank/DDBJ whole genome shotgun (WGS) entry which is preliminary data.</text>
</comment>
<dbReference type="PANTHER" id="PTHR40042:SF1">
    <property type="entry name" value="DUF1405 DOMAIN-CONTAINING PROTEIN"/>
    <property type="match status" value="1"/>
</dbReference>
<dbReference type="EMBL" id="SUPK01000001">
    <property type="protein sequence ID" value="TJY44326.1"/>
    <property type="molecule type" value="Genomic_DNA"/>
</dbReference>
<reference evidence="2 3" key="1">
    <citation type="submission" date="2019-04" db="EMBL/GenBank/DDBJ databases">
        <title>Cohnella sp. nov., isolated from soil.</title>
        <authorList>
            <person name="Kim W."/>
        </authorList>
    </citation>
    <scope>NUCLEOTIDE SEQUENCE [LARGE SCALE GENOMIC DNA]</scope>
    <source>
        <strain evidence="2 3">CAU 1483</strain>
    </source>
</reference>
<feature type="transmembrane region" description="Helical" evidence="1">
    <location>
        <begin position="149"/>
        <end position="171"/>
    </location>
</feature>
<dbReference type="PANTHER" id="PTHR40042">
    <property type="entry name" value="HYPOTHETICAL MEMBRANE SPANNING PROTEIN"/>
    <property type="match status" value="1"/>
</dbReference>
<gene>
    <name evidence="2" type="ORF">E5161_02770</name>
</gene>
<feature type="transmembrane region" description="Helical" evidence="1">
    <location>
        <begin position="94"/>
        <end position="116"/>
    </location>
</feature>
<feature type="transmembrane region" description="Helical" evidence="1">
    <location>
        <begin position="12"/>
        <end position="34"/>
    </location>
</feature>
<protein>
    <submittedName>
        <fullName evidence="2">DUF1405 domain-containing protein</fullName>
    </submittedName>
</protein>